<dbReference type="PRINTS" id="PR00039">
    <property type="entry name" value="HTHLYSR"/>
</dbReference>
<comment type="similarity">
    <text evidence="1">Belongs to the LysR transcriptional regulatory family.</text>
</comment>
<dbReference type="SUPFAM" id="SSF46785">
    <property type="entry name" value="Winged helix' DNA-binding domain"/>
    <property type="match status" value="1"/>
</dbReference>
<feature type="domain" description="HTH lysR-type" evidence="5">
    <location>
        <begin position="15"/>
        <end position="72"/>
    </location>
</feature>
<dbReference type="InterPro" id="IPR036390">
    <property type="entry name" value="WH_DNA-bd_sf"/>
</dbReference>
<accession>A0A841IZ26</accession>
<evidence type="ECO:0000256" key="2">
    <source>
        <dbReference type="ARBA" id="ARBA00023015"/>
    </source>
</evidence>
<reference evidence="6 7" key="1">
    <citation type="submission" date="2020-08" db="EMBL/GenBank/DDBJ databases">
        <title>Genomic Encyclopedia of Type Strains, Phase IV (KMG-IV): sequencing the most valuable type-strain genomes for metagenomic binning, comparative biology and taxonomic classification.</title>
        <authorList>
            <person name="Goeker M."/>
        </authorList>
    </citation>
    <scope>NUCLEOTIDE SEQUENCE [LARGE SCALE GENOMIC DNA]</scope>
    <source>
        <strain evidence="6 7">DSM 102255</strain>
    </source>
</reference>
<dbReference type="RefSeq" id="WP_184078247.1">
    <property type="nucleotide sequence ID" value="NZ_JACIJP010000001.1"/>
</dbReference>
<evidence type="ECO:0000313" key="6">
    <source>
        <dbReference type="EMBL" id="MBB6123382.1"/>
    </source>
</evidence>
<dbReference type="InterPro" id="IPR005119">
    <property type="entry name" value="LysR_subst-bd"/>
</dbReference>
<dbReference type="GO" id="GO:0003677">
    <property type="term" value="F:DNA binding"/>
    <property type="evidence" value="ECO:0007669"/>
    <property type="project" value="UniProtKB-KW"/>
</dbReference>
<evidence type="ECO:0000313" key="7">
    <source>
        <dbReference type="Proteomes" id="UP000552700"/>
    </source>
</evidence>
<gene>
    <name evidence="6" type="ORF">FHS92_001089</name>
</gene>
<dbReference type="PROSITE" id="PS50931">
    <property type="entry name" value="HTH_LYSR"/>
    <property type="match status" value="1"/>
</dbReference>
<evidence type="ECO:0000256" key="1">
    <source>
        <dbReference type="ARBA" id="ARBA00009437"/>
    </source>
</evidence>
<protein>
    <submittedName>
        <fullName evidence="6">DNA-binding transcriptional LysR family regulator</fullName>
    </submittedName>
</protein>
<dbReference type="InterPro" id="IPR036388">
    <property type="entry name" value="WH-like_DNA-bd_sf"/>
</dbReference>
<dbReference type="PANTHER" id="PTHR30419:SF8">
    <property type="entry name" value="NITROGEN ASSIMILATION TRANSCRIPTIONAL ACTIVATOR-RELATED"/>
    <property type="match status" value="1"/>
</dbReference>
<evidence type="ECO:0000256" key="4">
    <source>
        <dbReference type="ARBA" id="ARBA00023163"/>
    </source>
</evidence>
<dbReference type="AlphaFoldDB" id="A0A841IZ26"/>
<evidence type="ECO:0000259" key="5">
    <source>
        <dbReference type="PROSITE" id="PS50931"/>
    </source>
</evidence>
<dbReference type="Gene3D" id="1.10.10.10">
    <property type="entry name" value="Winged helix-like DNA-binding domain superfamily/Winged helix DNA-binding domain"/>
    <property type="match status" value="1"/>
</dbReference>
<organism evidence="6 7">
    <name type="scientific">Sphingobium subterraneum</name>
    <dbReference type="NCBI Taxonomy" id="627688"/>
    <lineage>
        <taxon>Bacteria</taxon>
        <taxon>Pseudomonadati</taxon>
        <taxon>Pseudomonadota</taxon>
        <taxon>Alphaproteobacteria</taxon>
        <taxon>Sphingomonadales</taxon>
        <taxon>Sphingomonadaceae</taxon>
        <taxon>Sphingobium</taxon>
    </lineage>
</organism>
<sequence length="324" mass="35228">MAASVSELERYRFDVNLEDLQTFLAVTDLGSFSRAAEQLNLSQPAISNRIRRLEEKIRTRLLNRTTRRVELTPQGTRLYLQSSETLARLRILLREFTGEAAARAREVHVGATMMVASLGLPNLVRLFHAAQPGVRVAVHDLLAHEVIAEVLAGDCDLAVMSLGDPVPGIHYEPLFDDMCVVVTQRDHPLLRYDAAPLSEVLKEPLLTPKGLHDLTTAINGEANRQGLAVRLAPESQEVRNTFTLLAMAAAGLGVCIHPSSFVPIELKTTIGVVPLAAPGIVRTFGIVTAEGSELSPAAAKFCDFIRASVKPGPRPWDADGPEPI</sequence>
<dbReference type="GO" id="GO:0005829">
    <property type="term" value="C:cytosol"/>
    <property type="evidence" value="ECO:0007669"/>
    <property type="project" value="TreeGrafter"/>
</dbReference>
<dbReference type="PANTHER" id="PTHR30419">
    <property type="entry name" value="HTH-TYPE TRANSCRIPTIONAL REGULATOR YBHD"/>
    <property type="match status" value="1"/>
</dbReference>
<dbReference type="Pfam" id="PF03466">
    <property type="entry name" value="LysR_substrate"/>
    <property type="match status" value="1"/>
</dbReference>
<dbReference type="InterPro" id="IPR050950">
    <property type="entry name" value="HTH-type_LysR_regulators"/>
</dbReference>
<evidence type="ECO:0000256" key="3">
    <source>
        <dbReference type="ARBA" id="ARBA00023125"/>
    </source>
</evidence>
<dbReference type="EMBL" id="JACIJP010000001">
    <property type="protein sequence ID" value="MBB6123382.1"/>
    <property type="molecule type" value="Genomic_DNA"/>
</dbReference>
<dbReference type="Proteomes" id="UP000552700">
    <property type="component" value="Unassembled WGS sequence"/>
</dbReference>
<name>A0A841IZ26_9SPHN</name>
<keyword evidence="3 6" id="KW-0238">DNA-binding</keyword>
<dbReference type="Pfam" id="PF00126">
    <property type="entry name" value="HTH_1"/>
    <property type="match status" value="1"/>
</dbReference>
<keyword evidence="2" id="KW-0805">Transcription regulation</keyword>
<keyword evidence="7" id="KW-1185">Reference proteome</keyword>
<dbReference type="InterPro" id="IPR000847">
    <property type="entry name" value="LysR_HTH_N"/>
</dbReference>
<dbReference type="SUPFAM" id="SSF53850">
    <property type="entry name" value="Periplasmic binding protein-like II"/>
    <property type="match status" value="1"/>
</dbReference>
<keyword evidence="4" id="KW-0804">Transcription</keyword>
<dbReference type="Gene3D" id="3.40.190.290">
    <property type="match status" value="1"/>
</dbReference>
<dbReference type="FunFam" id="1.10.10.10:FF:000001">
    <property type="entry name" value="LysR family transcriptional regulator"/>
    <property type="match status" value="1"/>
</dbReference>
<dbReference type="GO" id="GO:0003700">
    <property type="term" value="F:DNA-binding transcription factor activity"/>
    <property type="evidence" value="ECO:0007669"/>
    <property type="project" value="InterPro"/>
</dbReference>
<comment type="caution">
    <text evidence="6">The sequence shown here is derived from an EMBL/GenBank/DDBJ whole genome shotgun (WGS) entry which is preliminary data.</text>
</comment>
<proteinExistence type="inferred from homology"/>